<evidence type="ECO:0000256" key="1">
    <source>
        <dbReference type="SAM" id="Phobius"/>
    </source>
</evidence>
<dbReference type="AlphaFoldDB" id="A0A9D3AXA7"/>
<keyword evidence="1" id="KW-1133">Transmembrane helix</keyword>
<dbReference type="Proteomes" id="UP000798488">
    <property type="component" value="Unassembled WGS sequence"/>
</dbReference>
<proteinExistence type="predicted"/>
<protein>
    <submittedName>
        <fullName evidence="2">Uncharacterized protein</fullName>
    </submittedName>
</protein>
<organism evidence="2 3">
    <name type="scientific">Sporotomaculum syntrophicum</name>
    <dbReference type="NCBI Taxonomy" id="182264"/>
    <lineage>
        <taxon>Bacteria</taxon>
        <taxon>Bacillati</taxon>
        <taxon>Bacillota</taxon>
        <taxon>Clostridia</taxon>
        <taxon>Eubacteriales</taxon>
        <taxon>Desulfallaceae</taxon>
        <taxon>Sporotomaculum</taxon>
    </lineage>
</organism>
<comment type="caution">
    <text evidence="2">The sequence shown here is derived from an EMBL/GenBank/DDBJ whole genome shotgun (WGS) entry which is preliminary data.</text>
</comment>
<sequence length="78" mass="9009">MDAQKTSAEVIEIEHKAHKIVTICGKTDLDTFPFLLISKVFDKSWERYEGSMFCALGAVYLLGYINGKREERLRRRKG</sequence>
<evidence type="ECO:0000313" key="3">
    <source>
        <dbReference type="Proteomes" id="UP000798488"/>
    </source>
</evidence>
<gene>
    <name evidence="2" type="ORF">SPSYN_02007</name>
</gene>
<keyword evidence="1" id="KW-0812">Transmembrane</keyword>
<reference evidence="2" key="1">
    <citation type="submission" date="2016-02" db="EMBL/GenBank/DDBJ databases">
        <title>Draft Genome Sequence of Sporotomaculum syntrophicum Strain FB, a Syntrophic Benzoate Degrader.</title>
        <authorList>
            <person name="Nobu M.K."/>
            <person name="Narihiro T."/>
            <person name="Qiu Y.-L."/>
            <person name="Ohashi A."/>
            <person name="Liu W.-T."/>
            <person name="Yuji S."/>
        </authorList>
    </citation>
    <scope>NUCLEOTIDE SEQUENCE</scope>
    <source>
        <strain evidence="2">FB</strain>
    </source>
</reference>
<keyword evidence="3" id="KW-1185">Reference proteome</keyword>
<dbReference type="EMBL" id="LSRS01000004">
    <property type="protein sequence ID" value="KAF1084837.1"/>
    <property type="molecule type" value="Genomic_DNA"/>
</dbReference>
<feature type="transmembrane region" description="Helical" evidence="1">
    <location>
        <begin position="50"/>
        <end position="67"/>
    </location>
</feature>
<keyword evidence="1" id="KW-0472">Membrane</keyword>
<name>A0A9D3AXA7_9FIRM</name>
<accession>A0A9D3AXA7</accession>
<dbReference type="RefSeq" id="WP_161822334.1">
    <property type="nucleotide sequence ID" value="NZ_LSRS01000004.1"/>
</dbReference>
<evidence type="ECO:0000313" key="2">
    <source>
        <dbReference type="EMBL" id="KAF1084837.1"/>
    </source>
</evidence>